<feature type="transmembrane region" description="Helical" evidence="1">
    <location>
        <begin position="422"/>
        <end position="445"/>
    </location>
</feature>
<keyword evidence="1" id="KW-0812">Transmembrane</keyword>
<accession>A0A895YPD4</accession>
<dbReference type="Proteomes" id="UP000662857">
    <property type="component" value="Chromosome"/>
</dbReference>
<feature type="transmembrane region" description="Helical" evidence="1">
    <location>
        <begin position="339"/>
        <end position="372"/>
    </location>
</feature>
<feature type="transmembrane region" description="Helical" evidence="1">
    <location>
        <begin position="123"/>
        <end position="144"/>
    </location>
</feature>
<proteinExistence type="predicted"/>
<feature type="transmembrane region" description="Helical" evidence="1">
    <location>
        <begin position="230"/>
        <end position="253"/>
    </location>
</feature>
<dbReference type="EMBL" id="CP070499">
    <property type="protein sequence ID" value="QSB16586.1"/>
    <property type="molecule type" value="Genomic_DNA"/>
</dbReference>
<feature type="transmembrane region" description="Helical" evidence="1">
    <location>
        <begin position="308"/>
        <end position="327"/>
    </location>
</feature>
<keyword evidence="1" id="KW-1133">Transmembrane helix</keyword>
<feature type="transmembrane region" description="Helical" evidence="1">
    <location>
        <begin position="273"/>
        <end position="296"/>
    </location>
</feature>
<organism evidence="2 3">
    <name type="scientific">Natronosporangium hydrolyticum</name>
    <dbReference type="NCBI Taxonomy" id="2811111"/>
    <lineage>
        <taxon>Bacteria</taxon>
        <taxon>Bacillati</taxon>
        <taxon>Actinomycetota</taxon>
        <taxon>Actinomycetes</taxon>
        <taxon>Micromonosporales</taxon>
        <taxon>Micromonosporaceae</taxon>
        <taxon>Natronosporangium</taxon>
    </lineage>
</organism>
<sequence length="446" mass="46840">MIAKVAPAPFGGAETEQTALVAVRDGQLWLTAGVQTVALRPVRATLGYGTLHLTTADQPHRLRLTFASYDVPKVAQQQAAHLGPFFRELDAAGLRDLLVALRDAGARLRVSPRLRRGAGAHRLAAWVGASALLFVELALFGLPAGVLGALAGGALSTSFLALDVLLAAGLATFLALSIAVSPIPLLVRRSFEQGASGDPVRYLDTWAGRPPEAWRAGPGERLCFVPGRPLLPAVVLATACVGYLLWLWLAPAIDLAVPEPGPGGQLPVPEPAWLGGTAISAAGYAGMVLLLVVFAVGLWRWHQEPELYGIRWAPLVGAVLCFAFGQAGPGLRLNPAEEWMYLVIVGMVVAFTCGRAAVGFGLFAGMVVLFLLAAFGFFANSAAIIWLLPAFGLLAAIALRYLPGGARLVPISEDRAGRVRRLAWALWAATAGLGLLLMVATGAVLQ</sequence>
<feature type="transmembrane region" description="Helical" evidence="1">
    <location>
        <begin position="384"/>
        <end position="402"/>
    </location>
</feature>
<evidence type="ECO:0000256" key="1">
    <source>
        <dbReference type="SAM" id="Phobius"/>
    </source>
</evidence>
<keyword evidence="1" id="KW-0472">Membrane</keyword>
<name>A0A895YPD4_9ACTN</name>
<dbReference type="KEGG" id="nhy:JQS43_10095"/>
<evidence type="ECO:0000313" key="3">
    <source>
        <dbReference type="Proteomes" id="UP000662857"/>
    </source>
</evidence>
<gene>
    <name evidence="2" type="ORF">JQS43_10095</name>
</gene>
<keyword evidence="3" id="KW-1185">Reference proteome</keyword>
<reference evidence="2" key="1">
    <citation type="submission" date="2021-02" db="EMBL/GenBank/DDBJ databases">
        <title>Natrosporangium hydrolyticum gen. nov., sp. nov, a haloalkaliphilic actinobacterium from a soda solonchak soil.</title>
        <authorList>
            <person name="Sorokin D.Y."/>
            <person name="Khijniak T.V."/>
            <person name="Zakharycheva A.P."/>
            <person name="Boueva O.V."/>
            <person name="Ariskina E.V."/>
            <person name="Hahnke R.L."/>
            <person name="Bunk B."/>
            <person name="Sproer C."/>
            <person name="Schumann P."/>
            <person name="Evtushenko L.I."/>
            <person name="Kublanov I.V."/>
        </authorList>
    </citation>
    <scope>NUCLEOTIDE SEQUENCE</scope>
    <source>
        <strain evidence="2">DSM 106523</strain>
    </source>
</reference>
<feature type="transmembrane region" description="Helical" evidence="1">
    <location>
        <begin position="164"/>
        <end position="187"/>
    </location>
</feature>
<protein>
    <submittedName>
        <fullName evidence="2">Uncharacterized protein</fullName>
    </submittedName>
</protein>
<dbReference type="AlphaFoldDB" id="A0A895YPD4"/>
<dbReference type="RefSeq" id="WP_239678813.1">
    <property type="nucleotide sequence ID" value="NZ_CP070499.1"/>
</dbReference>
<evidence type="ECO:0000313" key="2">
    <source>
        <dbReference type="EMBL" id="QSB16586.1"/>
    </source>
</evidence>